<gene>
    <name evidence="1" type="ORF">F4554_005518</name>
</gene>
<dbReference type="RefSeq" id="WP_179790293.1">
    <property type="nucleotide sequence ID" value="NZ_BAAARR010000029.1"/>
</dbReference>
<evidence type="ECO:0000313" key="1">
    <source>
        <dbReference type="EMBL" id="NYH92880.1"/>
    </source>
</evidence>
<name>A0A852ZV89_9ACTN</name>
<protein>
    <submittedName>
        <fullName evidence="1">Uncharacterized protein</fullName>
    </submittedName>
</protein>
<dbReference type="AlphaFoldDB" id="A0A852ZV89"/>
<comment type="caution">
    <text evidence="1">The sequence shown here is derived from an EMBL/GenBank/DDBJ whole genome shotgun (WGS) entry which is preliminary data.</text>
</comment>
<dbReference type="Proteomes" id="UP000579605">
    <property type="component" value="Unassembled WGS sequence"/>
</dbReference>
<keyword evidence="2" id="KW-1185">Reference proteome</keyword>
<organism evidence="1 2">
    <name type="scientific">Actinopolymorpha rutila</name>
    <dbReference type="NCBI Taxonomy" id="446787"/>
    <lineage>
        <taxon>Bacteria</taxon>
        <taxon>Bacillati</taxon>
        <taxon>Actinomycetota</taxon>
        <taxon>Actinomycetes</taxon>
        <taxon>Propionibacteriales</taxon>
        <taxon>Actinopolymorphaceae</taxon>
        <taxon>Actinopolymorpha</taxon>
    </lineage>
</organism>
<proteinExistence type="predicted"/>
<sequence>MHDWPPEAAAEVPAPQLVAAWLILDTLPTERVPLWAAHWLAAGYDGDALIELAGLHGDDPHDVRDLLRPALAECGITTPSAEVTSEERELAAAIDAFAAIAKLHLEGRASARWVVDKVIEIAEPYYKESIISLPLGELFSLDDEWGAGWGRTVGQLQAVVRLACVEQVRVGGAAAS</sequence>
<reference evidence="1 2" key="1">
    <citation type="submission" date="2020-07" db="EMBL/GenBank/DDBJ databases">
        <title>Sequencing the genomes of 1000 actinobacteria strains.</title>
        <authorList>
            <person name="Klenk H.-P."/>
        </authorList>
    </citation>
    <scope>NUCLEOTIDE SEQUENCE [LARGE SCALE GENOMIC DNA]</scope>
    <source>
        <strain evidence="1 2">DSM 18448</strain>
    </source>
</reference>
<dbReference type="EMBL" id="JACBZH010000001">
    <property type="protein sequence ID" value="NYH92880.1"/>
    <property type="molecule type" value="Genomic_DNA"/>
</dbReference>
<evidence type="ECO:0000313" key="2">
    <source>
        <dbReference type="Proteomes" id="UP000579605"/>
    </source>
</evidence>
<accession>A0A852ZV89</accession>